<dbReference type="RefSeq" id="WP_013252322.1">
    <property type="nucleotide sequence ID" value="NC_014363.1"/>
</dbReference>
<dbReference type="SUPFAM" id="SSF50182">
    <property type="entry name" value="Sm-like ribonucleoproteins"/>
    <property type="match status" value="1"/>
</dbReference>
<evidence type="ECO:0000256" key="6">
    <source>
        <dbReference type="ARBA" id="ARBA00023136"/>
    </source>
</evidence>
<proteinExistence type="inferred from homology"/>
<dbReference type="OrthoDB" id="9775207at2"/>
<evidence type="ECO:0000256" key="3">
    <source>
        <dbReference type="ARBA" id="ARBA00022475"/>
    </source>
</evidence>
<evidence type="ECO:0000256" key="4">
    <source>
        <dbReference type="ARBA" id="ARBA00022692"/>
    </source>
</evidence>
<accession>E1QWR7</accession>
<sequence length="278" mass="28959">MASYVPISGLFSAATVEVALGDAAAGGNVGAIGASGLPGKLVFLGVVIALALVVQRVLVRLASKALDSSNVPSASIYINILRAIIWSFALLAVLEPVFGVQPTAFVTALGVTSVVISLGLQDTISNVIGGLGLMMGHVVQPGDYVVVSGFEGFVTDVNWRSTTVEDRNGNVHVIPNSVLNKSAFTRKGPATRGSCAVEFTVDAEADLAQVSEEVVRLATEALGELRDPAYPVSVLFSDFDSYGTHGAVWVHVTDDAGFSAARDAVARVLQGRPWLAHR</sequence>
<feature type="transmembrane region" description="Helical" evidence="7">
    <location>
        <begin position="74"/>
        <end position="94"/>
    </location>
</feature>
<keyword evidence="5 7" id="KW-1133">Transmembrane helix</keyword>
<name>E1QWR7_OLSUV</name>
<feature type="domain" description="Mechanosensitive ion channel transmembrane helices 2/3" evidence="9">
    <location>
        <begin position="79"/>
        <end position="121"/>
    </location>
</feature>
<evidence type="ECO:0000313" key="10">
    <source>
        <dbReference type="EMBL" id="ADK68570.1"/>
    </source>
</evidence>
<protein>
    <submittedName>
        <fullName evidence="10">MscS Mechanosensitive ion channel</fullName>
    </submittedName>
</protein>
<dbReference type="GeneID" id="78512860"/>
<evidence type="ECO:0000256" key="2">
    <source>
        <dbReference type="ARBA" id="ARBA00008017"/>
    </source>
</evidence>
<dbReference type="AlphaFoldDB" id="E1QWR7"/>
<comment type="similarity">
    <text evidence="2">Belongs to the MscS (TC 1.A.23) family.</text>
</comment>
<evidence type="ECO:0000313" key="11">
    <source>
        <dbReference type="Proteomes" id="UP000000333"/>
    </source>
</evidence>
<dbReference type="Proteomes" id="UP000000333">
    <property type="component" value="Chromosome"/>
</dbReference>
<evidence type="ECO:0000259" key="8">
    <source>
        <dbReference type="Pfam" id="PF00924"/>
    </source>
</evidence>
<feature type="domain" description="Mechanosensitive ion channel MscS" evidence="8">
    <location>
        <begin position="122"/>
        <end position="184"/>
    </location>
</feature>
<dbReference type="Pfam" id="PF00924">
    <property type="entry name" value="MS_channel_2nd"/>
    <property type="match status" value="1"/>
</dbReference>
<dbReference type="KEGG" id="ols:Olsu_1469"/>
<dbReference type="SUPFAM" id="SSF82861">
    <property type="entry name" value="Mechanosensitive channel protein MscS (YggB), transmembrane region"/>
    <property type="match status" value="1"/>
</dbReference>
<dbReference type="PATRIC" id="fig|633147.7.peg.51"/>
<feature type="transmembrane region" description="Helical" evidence="7">
    <location>
        <begin position="41"/>
        <end position="62"/>
    </location>
</feature>
<dbReference type="Gene3D" id="2.30.30.60">
    <property type="match status" value="1"/>
</dbReference>
<dbReference type="GO" id="GO:0008381">
    <property type="term" value="F:mechanosensitive monoatomic ion channel activity"/>
    <property type="evidence" value="ECO:0007669"/>
    <property type="project" value="InterPro"/>
</dbReference>
<evidence type="ECO:0000256" key="7">
    <source>
        <dbReference type="SAM" id="Phobius"/>
    </source>
</evidence>
<comment type="subcellular location">
    <subcellularLocation>
        <location evidence="1">Cell membrane</location>
        <topology evidence="1">Multi-pass membrane protein</topology>
    </subcellularLocation>
</comment>
<dbReference type="InterPro" id="IPR010920">
    <property type="entry name" value="LSM_dom_sf"/>
</dbReference>
<evidence type="ECO:0000256" key="5">
    <source>
        <dbReference type="ARBA" id="ARBA00022989"/>
    </source>
</evidence>
<dbReference type="GO" id="GO:0005886">
    <property type="term" value="C:plasma membrane"/>
    <property type="evidence" value="ECO:0007669"/>
    <property type="project" value="UniProtKB-SubCell"/>
</dbReference>
<organism evidence="10 11">
    <name type="scientific">Olsenella uli (strain ATCC 49627 / DSM 7084 / CCUG 31166 / CIP 109912 / JCM 12494 / LMG 11480 / NCIMB 702895 / VPI D76D-27C)</name>
    <name type="common">Lactobacillus uli</name>
    <dbReference type="NCBI Taxonomy" id="633147"/>
    <lineage>
        <taxon>Bacteria</taxon>
        <taxon>Bacillati</taxon>
        <taxon>Actinomycetota</taxon>
        <taxon>Coriobacteriia</taxon>
        <taxon>Coriobacteriales</taxon>
        <taxon>Atopobiaceae</taxon>
        <taxon>Olsenella</taxon>
    </lineage>
</organism>
<feature type="transmembrane region" description="Helical" evidence="7">
    <location>
        <begin position="100"/>
        <end position="120"/>
    </location>
</feature>
<dbReference type="eggNOG" id="COG0668">
    <property type="taxonomic scope" value="Bacteria"/>
</dbReference>
<dbReference type="HOGENOM" id="CLU_072498_0_0_11"/>
<dbReference type="PANTHER" id="PTHR30221">
    <property type="entry name" value="SMALL-CONDUCTANCE MECHANOSENSITIVE CHANNEL"/>
    <property type="match status" value="1"/>
</dbReference>
<dbReference type="Pfam" id="PF21088">
    <property type="entry name" value="MS_channel_1st"/>
    <property type="match status" value="1"/>
</dbReference>
<dbReference type="InterPro" id="IPR045275">
    <property type="entry name" value="MscS_archaea/bacteria_type"/>
</dbReference>
<gene>
    <name evidence="10" type="ordered locus">Olsu_1469</name>
</gene>
<dbReference type="Gene3D" id="1.10.287.1260">
    <property type="match status" value="1"/>
</dbReference>
<dbReference type="EMBL" id="CP002106">
    <property type="protein sequence ID" value="ADK68570.1"/>
    <property type="molecule type" value="Genomic_DNA"/>
</dbReference>
<keyword evidence="4 7" id="KW-0812">Transmembrane</keyword>
<dbReference type="InterPro" id="IPR006685">
    <property type="entry name" value="MscS_channel_2nd"/>
</dbReference>
<keyword evidence="11" id="KW-1185">Reference proteome</keyword>
<keyword evidence="3" id="KW-1003">Cell membrane</keyword>
<keyword evidence="6 7" id="KW-0472">Membrane</keyword>
<dbReference type="InterPro" id="IPR023408">
    <property type="entry name" value="MscS_beta-dom_sf"/>
</dbReference>
<dbReference type="InterPro" id="IPR011014">
    <property type="entry name" value="MscS_channel_TM-2"/>
</dbReference>
<evidence type="ECO:0000259" key="9">
    <source>
        <dbReference type="Pfam" id="PF21088"/>
    </source>
</evidence>
<dbReference type="PANTHER" id="PTHR30221:SF1">
    <property type="entry name" value="SMALL-CONDUCTANCE MECHANOSENSITIVE CHANNEL"/>
    <property type="match status" value="1"/>
</dbReference>
<dbReference type="InterPro" id="IPR049142">
    <property type="entry name" value="MS_channel_1st"/>
</dbReference>
<evidence type="ECO:0000256" key="1">
    <source>
        <dbReference type="ARBA" id="ARBA00004651"/>
    </source>
</evidence>
<reference evidence="10 11" key="1">
    <citation type="journal article" date="2010" name="Stand. Genomic Sci.">
        <title>Complete genome sequence of Olsenella uli type strain (VPI D76D-27C).</title>
        <authorList>
            <person name="Goker M."/>
            <person name="Held B."/>
            <person name="Lucas S."/>
            <person name="Nolan M."/>
            <person name="Yasawong M."/>
            <person name="Glavina Del Rio T."/>
            <person name="Tice H."/>
            <person name="Cheng J.F."/>
            <person name="Bruce D."/>
            <person name="Detter J.C."/>
            <person name="Tapia R."/>
            <person name="Han C."/>
            <person name="Goodwin L."/>
            <person name="Pitluck S."/>
            <person name="Liolios K."/>
            <person name="Ivanova N."/>
            <person name="Mavromatis K."/>
            <person name="Mikhailova N."/>
            <person name="Pati A."/>
            <person name="Chen A."/>
            <person name="Palaniappan K."/>
            <person name="Land M."/>
            <person name="Hauser L."/>
            <person name="Chang Y.J."/>
            <person name="Jeffries C.D."/>
            <person name="Rohde M."/>
            <person name="Sikorski J."/>
            <person name="Pukall R."/>
            <person name="Woyke T."/>
            <person name="Bristow J."/>
            <person name="Eisen J.A."/>
            <person name="Markowitz V."/>
            <person name="Hugenholtz P."/>
            <person name="Kyrpides N.C."/>
            <person name="Klenk H.P."/>
            <person name="Lapidus A."/>
        </authorList>
    </citation>
    <scope>NUCLEOTIDE SEQUENCE [LARGE SCALE GENOMIC DNA]</scope>
    <source>
        <strain evidence="11">ATCC 49627 / DSM 7084 / CIP 109912 / JCM 12494 / NCIMB 702895 / VPI D76D-27C</strain>
    </source>
</reference>